<dbReference type="InterPro" id="IPR029062">
    <property type="entry name" value="Class_I_gatase-like"/>
</dbReference>
<dbReference type="InterPro" id="IPR009057">
    <property type="entry name" value="Homeodomain-like_sf"/>
</dbReference>
<dbReference type="Gene3D" id="3.40.50.880">
    <property type="match status" value="1"/>
</dbReference>
<organism evidence="5 6">
    <name type="scientific">Sedimentitalea nanhaiensis</name>
    <dbReference type="NCBI Taxonomy" id="999627"/>
    <lineage>
        <taxon>Bacteria</taxon>
        <taxon>Pseudomonadati</taxon>
        <taxon>Pseudomonadota</taxon>
        <taxon>Alphaproteobacteria</taxon>
        <taxon>Rhodobacterales</taxon>
        <taxon>Paracoccaceae</taxon>
        <taxon>Sedimentitalea</taxon>
    </lineage>
</organism>
<accession>A0A1I7D5Z2</accession>
<keyword evidence="1" id="KW-0805">Transcription regulation</keyword>
<proteinExistence type="predicted"/>
<dbReference type="InterPro" id="IPR018062">
    <property type="entry name" value="HTH_AraC-typ_CS"/>
</dbReference>
<dbReference type="Proteomes" id="UP000182466">
    <property type="component" value="Unassembled WGS sequence"/>
</dbReference>
<dbReference type="PANTHER" id="PTHR43130">
    <property type="entry name" value="ARAC-FAMILY TRANSCRIPTIONAL REGULATOR"/>
    <property type="match status" value="1"/>
</dbReference>
<dbReference type="Gene3D" id="1.10.10.60">
    <property type="entry name" value="Homeodomain-like"/>
    <property type="match status" value="1"/>
</dbReference>
<name>A0A1I7D5Z2_9RHOB</name>
<keyword evidence="6" id="KW-1185">Reference proteome</keyword>
<protein>
    <submittedName>
        <fullName evidence="5">Transcriptional regulator, AraC family with amidase-like domain</fullName>
    </submittedName>
</protein>
<dbReference type="InterPro" id="IPR052158">
    <property type="entry name" value="INH-QAR"/>
</dbReference>
<dbReference type="SMART" id="SM00342">
    <property type="entry name" value="HTH_ARAC"/>
    <property type="match status" value="1"/>
</dbReference>
<evidence type="ECO:0000313" key="5">
    <source>
        <dbReference type="EMBL" id="SFU06984.1"/>
    </source>
</evidence>
<evidence type="ECO:0000256" key="1">
    <source>
        <dbReference type="ARBA" id="ARBA00023015"/>
    </source>
</evidence>
<dbReference type="Pfam" id="PF12833">
    <property type="entry name" value="HTH_18"/>
    <property type="match status" value="1"/>
</dbReference>
<evidence type="ECO:0000256" key="3">
    <source>
        <dbReference type="ARBA" id="ARBA00023163"/>
    </source>
</evidence>
<sequence>MSAALGMVDVLEVANRYGADCDGRQINHSILQADDLPTAPFFDAIVLPPNLTGNRGASDDKLHSWIKEQHAGGAIACSACAGAFWLGHAGLLDGRPVTTHWALEEEFSAAFQHANLLSEHILIDDNDIVTAGGVMAWVDLGLHLVNRWLGPAIVSQVCRHMLIDPHGREQRNYRSFRPKFDHADQPIIDLQRWMESNVQADLSVAELARKLSLSERTLHRRFARATGLAIGTYVQELRVEKARGLLERTTMPISEICWAVGYEDPSAFSRLFKSVSGVTASDYRRRFTVL</sequence>
<dbReference type="STRING" id="999627.SAMN05216236_12323"/>
<gene>
    <name evidence="5" type="ORF">SAMN05216236_12323</name>
</gene>
<dbReference type="InterPro" id="IPR018060">
    <property type="entry name" value="HTH_AraC"/>
</dbReference>
<dbReference type="PROSITE" id="PS00041">
    <property type="entry name" value="HTH_ARAC_FAMILY_1"/>
    <property type="match status" value="1"/>
</dbReference>
<dbReference type="SUPFAM" id="SSF52317">
    <property type="entry name" value="Class I glutamine amidotransferase-like"/>
    <property type="match status" value="1"/>
</dbReference>
<reference evidence="5 6" key="1">
    <citation type="submission" date="2016-10" db="EMBL/GenBank/DDBJ databases">
        <authorList>
            <person name="de Groot N.N."/>
        </authorList>
    </citation>
    <scope>NUCLEOTIDE SEQUENCE [LARGE SCALE GENOMIC DNA]</scope>
    <source>
        <strain evidence="5 6">CGMCC 1.10959</strain>
    </source>
</reference>
<keyword evidence="2" id="KW-0238">DNA-binding</keyword>
<evidence type="ECO:0000259" key="4">
    <source>
        <dbReference type="PROSITE" id="PS01124"/>
    </source>
</evidence>
<evidence type="ECO:0000256" key="2">
    <source>
        <dbReference type="ARBA" id="ARBA00023125"/>
    </source>
</evidence>
<dbReference type="PROSITE" id="PS01124">
    <property type="entry name" value="HTH_ARAC_FAMILY_2"/>
    <property type="match status" value="1"/>
</dbReference>
<dbReference type="Pfam" id="PF01965">
    <property type="entry name" value="DJ-1_PfpI"/>
    <property type="match status" value="1"/>
</dbReference>
<feature type="domain" description="HTH araC/xylS-type" evidence="4">
    <location>
        <begin position="188"/>
        <end position="286"/>
    </location>
</feature>
<dbReference type="GO" id="GO:0003700">
    <property type="term" value="F:DNA-binding transcription factor activity"/>
    <property type="evidence" value="ECO:0007669"/>
    <property type="project" value="InterPro"/>
</dbReference>
<dbReference type="EMBL" id="FPAW01000023">
    <property type="protein sequence ID" value="SFU06984.1"/>
    <property type="molecule type" value="Genomic_DNA"/>
</dbReference>
<evidence type="ECO:0000313" key="6">
    <source>
        <dbReference type="Proteomes" id="UP000182466"/>
    </source>
</evidence>
<dbReference type="InterPro" id="IPR002818">
    <property type="entry name" value="DJ-1/PfpI"/>
</dbReference>
<keyword evidence="3" id="KW-0804">Transcription</keyword>
<dbReference type="SUPFAM" id="SSF46689">
    <property type="entry name" value="Homeodomain-like"/>
    <property type="match status" value="2"/>
</dbReference>
<dbReference type="PANTHER" id="PTHR43130:SF3">
    <property type="entry name" value="HTH-TYPE TRANSCRIPTIONAL REGULATOR RV1931C"/>
    <property type="match status" value="1"/>
</dbReference>
<dbReference type="eggNOG" id="COG4977">
    <property type="taxonomic scope" value="Bacteria"/>
</dbReference>
<dbReference type="GO" id="GO:0043565">
    <property type="term" value="F:sequence-specific DNA binding"/>
    <property type="evidence" value="ECO:0007669"/>
    <property type="project" value="InterPro"/>
</dbReference>
<dbReference type="AlphaFoldDB" id="A0A1I7D5Z2"/>